<dbReference type="SUPFAM" id="SSF102462">
    <property type="entry name" value="Peptidyl-tRNA hydrolase II"/>
    <property type="match status" value="1"/>
</dbReference>
<protein>
    <submittedName>
        <fullName evidence="2">DUF2000 domain-containing protein</fullName>
    </submittedName>
</protein>
<evidence type="ECO:0000313" key="3">
    <source>
        <dbReference type="Proteomes" id="UP000316541"/>
    </source>
</evidence>
<dbReference type="EMBL" id="VIRM01000083">
    <property type="protein sequence ID" value="TQS10517.1"/>
    <property type="molecule type" value="Genomic_DNA"/>
</dbReference>
<comment type="caution">
    <text evidence="2">The sequence shown here is derived from an EMBL/GenBank/DDBJ whole genome shotgun (WGS) entry which is preliminary data.</text>
</comment>
<reference evidence="2 3" key="1">
    <citation type="submission" date="2019-07" db="EMBL/GenBank/DDBJ databases">
        <title>Microbispora hainanensis DSM 45428.</title>
        <authorList>
            <person name="Thawai C."/>
        </authorList>
    </citation>
    <scope>NUCLEOTIDE SEQUENCE [LARGE SCALE GENOMIC DNA]</scope>
    <source>
        <strain evidence="2 3">DSM 45428</strain>
    </source>
</reference>
<dbReference type="Gene3D" id="3.40.1490.10">
    <property type="entry name" value="Bit1"/>
    <property type="match status" value="1"/>
</dbReference>
<organism evidence="2 3">
    <name type="scientific">Microbispora hainanensis</name>
    <dbReference type="NCBI Taxonomy" id="568844"/>
    <lineage>
        <taxon>Bacteria</taxon>
        <taxon>Bacillati</taxon>
        <taxon>Actinomycetota</taxon>
        <taxon>Actinomycetes</taxon>
        <taxon>Streptosporangiales</taxon>
        <taxon>Streptosporangiaceae</taxon>
        <taxon>Microbispora</taxon>
    </lineage>
</organism>
<feature type="region of interest" description="Disordered" evidence="1">
    <location>
        <begin position="1"/>
        <end position="36"/>
    </location>
</feature>
<dbReference type="InterPro" id="IPR023476">
    <property type="entry name" value="Pep_tRNA_hydro_II_dom_sf"/>
</dbReference>
<sequence length="115" mass="12205">MVMRSRVEGRRTRMVRPAGDKTVSGRTLGRAPPRVTSGCSVPAADAAALRAIRAKAASSAGCFVADMPAAAQQTRVYADYLLKETAADDVDYYAVGVVGPRNRVEKIVGKLPLMP</sequence>
<gene>
    <name evidence="2" type="ORF">FLX08_38070</name>
</gene>
<dbReference type="InterPro" id="IPR018988">
    <property type="entry name" value="DUF2000"/>
</dbReference>
<accession>A0A544Y182</accession>
<dbReference type="Proteomes" id="UP000316541">
    <property type="component" value="Unassembled WGS sequence"/>
</dbReference>
<name>A0A544Y182_9ACTN</name>
<evidence type="ECO:0000256" key="1">
    <source>
        <dbReference type="SAM" id="MobiDB-lite"/>
    </source>
</evidence>
<dbReference type="AlphaFoldDB" id="A0A544Y182"/>
<evidence type="ECO:0000313" key="2">
    <source>
        <dbReference type="EMBL" id="TQS10517.1"/>
    </source>
</evidence>
<proteinExistence type="predicted"/>
<feature type="compositionally biased region" description="Basic and acidic residues" evidence="1">
    <location>
        <begin position="1"/>
        <end position="11"/>
    </location>
</feature>
<dbReference type="Pfam" id="PF09391">
    <property type="entry name" value="DUF2000"/>
    <property type="match status" value="1"/>
</dbReference>